<reference evidence="1 2" key="1">
    <citation type="submission" date="2015-05" db="EMBL/GenBank/DDBJ databases">
        <authorList>
            <person name="Goodhead I."/>
        </authorList>
    </citation>
    <scope>NUCLEOTIDE SEQUENCE [LARGE SCALE GENOMIC DNA]</scope>
    <source>
        <strain evidence="2">morsitans</strain>
    </source>
</reference>
<name>A0A193QHP6_SODGM</name>
<dbReference type="RefSeq" id="WP_158302353.1">
    <property type="nucleotide sequence ID" value="NC_007712.1"/>
</dbReference>
<gene>
    <name evidence="1" type="ORF">SGGMMB4_01936</name>
</gene>
<proteinExistence type="predicted"/>
<sequence>MSALPVYAKIDLASLPRFQSTDCAFVPYGKTVYASLQSLSSTGPVVSKAAQEVVFSCYDFGAERKKHTAFEVLSARVKLRVRDKAIVCKVAPPSDELDKIFIWCDSPDHYQVRLRNQPLALELKNLNELAAAIKNGQKQ</sequence>
<evidence type="ECO:0000313" key="1">
    <source>
        <dbReference type="EMBL" id="CRL44691.1"/>
    </source>
</evidence>
<dbReference type="AlphaFoldDB" id="A0A193QHP6"/>
<accession>A0A193QHP6</accession>
<dbReference type="Proteomes" id="UP000245838">
    <property type="component" value="Chromosome sggmmb4_Chromosome"/>
</dbReference>
<protein>
    <submittedName>
        <fullName evidence="1">Uncharacterized protein</fullName>
    </submittedName>
</protein>
<dbReference type="EMBL" id="LN854557">
    <property type="protein sequence ID" value="CRL44691.1"/>
    <property type="molecule type" value="Genomic_DNA"/>
</dbReference>
<organism evidence="1 2">
    <name type="scientific">Sodalis glossinidius (strain morsitans)</name>
    <dbReference type="NCBI Taxonomy" id="343509"/>
    <lineage>
        <taxon>Bacteria</taxon>
        <taxon>Pseudomonadati</taxon>
        <taxon>Pseudomonadota</taxon>
        <taxon>Gammaproteobacteria</taxon>
        <taxon>Enterobacterales</taxon>
        <taxon>Bruguierivoracaceae</taxon>
        <taxon>Sodalis</taxon>
    </lineage>
</organism>
<evidence type="ECO:0000313" key="2">
    <source>
        <dbReference type="Proteomes" id="UP000245838"/>
    </source>
</evidence>
<dbReference type="OrthoDB" id="9926638at2"/>